<dbReference type="Gene3D" id="1.10.8.60">
    <property type="match status" value="1"/>
</dbReference>
<dbReference type="GO" id="GO:0000502">
    <property type="term" value="C:proteasome complex"/>
    <property type="evidence" value="ECO:0007669"/>
    <property type="project" value="UniProtKB-KW"/>
</dbReference>
<gene>
    <name evidence="8" type="ORF">WR25_19246</name>
</gene>
<evidence type="ECO:0000256" key="3">
    <source>
        <dbReference type="ARBA" id="ARBA00022490"/>
    </source>
</evidence>
<dbReference type="AlphaFoldDB" id="A0A2A2LY70"/>
<dbReference type="Gene3D" id="3.40.50.300">
    <property type="entry name" value="P-loop containing nucleotide triphosphate hydrolases"/>
    <property type="match status" value="1"/>
</dbReference>
<evidence type="ECO:0000256" key="6">
    <source>
        <dbReference type="ARBA" id="ARBA00022942"/>
    </source>
</evidence>
<dbReference type="EMBL" id="LIAE01006331">
    <property type="protein sequence ID" value="PAV91191.1"/>
    <property type="molecule type" value="Genomic_DNA"/>
</dbReference>
<dbReference type="GO" id="GO:0016887">
    <property type="term" value="F:ATP hydrolysis activity"/>
    <property type="evidence" value="ECO:0007669"/>
    <property type="project" value="InterPro"/>
</dbReference>
<dbReference type="FunFam" id="3.40.50.300:FF:000033">
    <property type="entry name" value="26S protease regulatory subunit 6B"/>
    <property type="match status" value="1"/>
</dbReference>
<dbReference type="Proteomes" id="UP000218231">
    <property type="component" value="Unassembled WGS sequence"/>
</dbReference>
<dbReference type="SUPFAM" id="SSF52540">
    <property type="entry name" value="P-loop containing nucleoside triphosphate hydrolases"/>
    <property type="match status" value="1"/>
</dbReference>
<dbReference type="GO" id="GO:0005524">
    <property type="term" value="F:ATP binding"/>
    <property type="evidence" value="ECO:0007669"/>
    <property type="project" value="UniProtKB-KW"/>
</dbReference>
<dbReference type="STRING" id="2018661.A0A2A2LY70"/>
<dbReference type="InterPro" id="IPR027417">
    <property type="entry name" value="P-loop_NTPase"/>
</dbReference>
<dbReference type="InterPro" id="IPR003593">
    <property type="entry name" value="AAA+_ATPase"/>
</dbReference>
<proteinExistence type="inferred from homology"/>
<keyword evidence="5" id="KW-0067">ATP-binding</keyword>
<comment type="similarity">
    <text evidence="2">Belongs to the AAA ATPase family.</text>
</comment>
<dbReference type="OrthoDB" id="10255768at2759"/>
<name>A0A2A2LY70_9BILA</name>
<dbReference type="Pfam" id="PF00004">
    <property type="entry name" value="AAA"/>
    <property type="match status" value="1"/>
</dbReference>
<dbReference type="PANTHER" id="PTHR23073">
    <property type="entry name" value="26S PROTEASOME REGULATORY SUBUNIT"/>
    <property type="match status" value="1"/>
</dbReference>
<evidence type="ECO:0000256" key="4">
    <source>
        <dbReference type="ARBA" id="ARBA00022741"/>
    </source>
</evidence>
<accession>A0A2A2LY70</accession>
<organism evidence="8 9">
    <name type="scientific">Diploscapter pachys</name>
    <dbReference type="NCBI Taxonomy" id="2018661"/>
    <lineage>
        <taxon>Eukaryota</taxon>
        <taxon>Metazoa</taxon>
        <taxon>Ecdysozoa</taxon>
        <taxon>Nematoda</taxon>
        <taxon>Chromadorea</taxon>
        <taxon>Rhabditida</taxon>
        <taxon>Rhabditina</taxon>
        <taxon>Rhabditomorpha</taxon>
        <taxon>Rhabditoidea</taxon>
        <taxon>Rhabditidae</taxon>
        <taxon>Diploscapter</taxon>
    </lineage>
</organism>
<keyword evidence="3" id="KW-0963">Cytoplasm</keyword>
<dbReference type="InterPro" id="IPR050221">
    <property type="entry name" value="26S_Proteasome_ATPase"/>
</dbReference>
<comment type="caution">
    <text evidence="8">The sequence shown here is derived from an EMBL/GenBank/DDBJ whole genome shotgun (WGS) entry which is preliminary data.</text>
</comment>
<keyword evidence="9" id="KW-1185">Reference proteome</keyword>
<evidence type="ECO:0000313" key="9">
    <source>
        <dbReference type="Proteomes" id="UP000218231"/>
    </source>
</evidence>
<keyword evidence="4" id="KW-0547">Nucleotide-binding</keyword>
<comment type="subcellular location">
    <subcellularLocation>
        <location evidence="1">Cytoplasm</location>
    </subcellularLocation>
</comment>
<evidence type="ECO:0000313" key="8">
    <source>
        <dbReference type="EMBL" id="PAV91191.1"/>
    </source>
</evidence>
<dbReference type="SMART" id="SM00382">
    <property type="entry name" value="AAA"/>
    <property type="match status" value="1"/>
</dbReference>
<feature type="domain" description="AAA+ ATPase" evidence="7">
    <location>
        <begin position="229"/>
        <end position="377"/>
    </location>
</feature>
<evidence type="ECO:0000256" key="1">
    <source>
        <dbReference type="ARBA" id="ARBA00004496"/>
    </source>
</evidence>
<protein>
    <recommendedName>
        <fullName evidence="7">AAA+ ATPase domain-containing protein</fullName>
    </recommendedName>
</protein>
<dbReference type="GO" id="GO:0005737">
    <property type="term" value="C:cytoplasm"/>
    <property type="evidence" value="ECO:0007669"/>
    <property type="project" value="UniProtKB-SubCell"/>
</dbReference>
<evidence type="ECO:0000259" key="7">
    <source>
        <dbReference type="SMART" id="SM00382"/>
    </source>
</evidence>
<sequence length="424" mass="47621">MHVAGLLTLEQQMGNKIEKPKGIVRRDKPEHMPNRIAFRNISDIDATKLPTVLPKRQCFLRVLRLDRTKDYLQMEEEFIARQALQMTRKGTTARKREEKRVVENLRGKAMTLARIMELFEDEKHAVVTVEGLKMEWYIPILSIVDKDLLCVNALVLVRIDRSRVLPAAVVGVLDDTKMNTVALSYKVEKAPKNTFEDIGGYEAQIQELKESVELPLTHPEYYEEMGISAPKGVILYGEPGTGKTLLAKAIANSTKARFIRATGADFVKKEPGEGAKLVRSLFKLARESAPCIVFLDEIDAVGTKRFDSTSRGQTKMIDEAGMSRMFEASVKSRGQCLSYSISWMVSMLAEMSRIDSLDPALIRSGRIDRKIEFTKPDDKTKQKIYSIHTSAMSIAKDVTYENTLGKQKTLSGAEIKAGCLEKKG</sequence>
<evidence type="ECO:0000256" key="5">
    <source>
        <dbReference type="ARBA" id="ARBA00022840"/>
    </source>
</evidence>
<reference evidence="8 9" key="1">
    <citation type="journal article" date="2017" name="Curr. Biol.">
        <title>Genome architecture and evolution of a unichromosomal asexual nematode.</title>
        <authorList>
            <person name="Fradin H."/>
            <person name="Zegar C."/>
            <person name="Gutwein M."/>
            <person name="Lucas J."/>
            <person name="Kovtun M."/>
            <person name="Corcoran D."/>
            <person name="Baugh L.R."/>
            <person name="Kiontke K."/>
            <person name="Gunsalus K."/>
            <person name="Fitch D.H."/>
            <person name="Piano F."/>
        </authorList>
    </citation>
    <scope>NUCLEOTIDE SEQUENCE [LARGE SCALE GENOMIC DNA]</scope>
    <source>
        <strain evidence="8">PF1309</strain>
    </source>
</reference>
<dbReference type="InterPro" id="IPR003959">
    <property type="entry name" value="ATPase_AAA_core"/>
</dbReference>
<evidence type="ECO:0000256" key="2">
    <source>
        <dbReference type="ARBA" id="ARBA00006914"/>
    </source>
</evidence>
<keyword evidence="6" id="KW-0647">Proteasome</keyword>